<organism evidence="4 5">
    <name type="scientific">Chloebia gouldiae</name>
    <name type="common">Gouldian finch</name>
    <name type="synonym">Erythrura gouldiae</name>
    <dbReference type="NCBI Taxonomy" id="44316"/>
    <lineage>
        <taxon>Eukaryota</taxon>
        <taxon>Metazoa</taxon>
        <taxon>Chordata</taxon>
        <taxon>Craniata</taxon>
        <taxon>Vertebrata</taxon>
        <taxon>Euteleostomi</taxon>
        <taxon>Archelosauria</taxon>
        <taxon>Archosauria</taxon>
        <taxon>Dinosauria</taxon>
        <taxon>Saurischia</taxon>
        <taxon>Theropoda</taxon>
        <taxon>Coelurosauria</taxon>
        <taxon>Aves</taxon>
        <taxon>Neognathae</taxon>
        <taxon>Neoaves</taxon>
        <taxon>Telluraves</taxon>
        <taxon>Australaves</taxon>
        <taxon>Passeriformes</taxon>
        <taxon>Passeroidea</taxon>
        <taxon>Passeridae</taxon>
        <taxon>Chloebia</taxon>
    </lineage>
</organism>
<dbReference type="SUPFAM" id="SSF54791">
    <property type="entry name" value="Eukaryotic type KH-domain (KH-domain type I)"/>
    <property type="match status" value="1"/>
</dbReference>
<dbReference type="Gene3D" id="3.30.1370.10">
    <property type="entry name" value="K Homology domain, type 1"/>
    <property type="match status" value="1"/>
</dbReference>
<evidence type="ECO:0000259" key="3">
    <source>
        <dbReference type="Pfam" id="PF00013"/>
    </source>
</evidence>
<comment type="caution">
    <text evidence="4">The sequence shown here is derived from an EMBL/GenBank/DDBJ whole genome shotgun (WGS) entry which is preliminary data.</text>
</comment>
<dbReference type="Proteomes" id="UP000276834">
    <property type="component" value="Unassembled WGS sequence"/>
</dbReference>
<proteinExistence type="predicted"/>
<feature type="non-terminal residue" evidence="4">
    <location>
        <position position="1"/>
    </location>
</feature>
<protein>
    <recommendedName>
        <fullName evidence="3">K Homology domain-containing protein</fullName>
    </recommendedName>
</protein>
<evidence type="ECO:0000313" key="5">
    <source>
        <dbReference type="Proteomes" id="UP000276834"/>
    </source>
</evidence>
<dbReference type="AlphaFoldDB" id="A0A3L8Q482"/>
<dbReference type="InterPro" id="IPR004088">
    <property type="entry name" value="KH_dom_type_1"/>
</dbReference>
<evidence type="ECO:0000256" key="2">
    <source>
        <dbReference type="SAM" id="MobiDB-lite"/>
    </source>
</evidence>
<accession>A0A3L8Q482</accession>
<evidence type="ECO:0000313" key="4">
    <source>
        <dbReference type="EMBL" id="RLV62137.1"/>
    </source>
</evidence>
<keyword evidence="5" id="KW-1185">Reference proteome</keyword>
<feature type="region of interest" description="Disordered" evidence="2">
    <location>
        <begin position="64"/>
        <end position="144"/>
    </location>
</feature>
<dbReference type="InterPro" id="IPR036612">
    <property type="entry name" value="KH_dom_type_1_sf"/>
</dbReference>
<dbReference type="Pfam" id="PF00013">
    <property type="entry name" value="KH_1"/>
    <property type="match status" value="1"/>
</dbReference>
<feature type="non-terminal residue" evidence="4">
    <location>
        <position position="144"/>
    </location>
</feature>
<dbReference type="EMBL" id="QUSF01010567">
    <property type="protein sequence ID" value="RLV62137.1"/>
    <property type="molecule type" value="Genomic_DNA"/>
</dbReference>
<dbReference type="GO" id="GO:0003723">
    <property type="term" value="F:RNA binding"/>
    <property type="evidence" value="ECO:0007669"/>
    <property type="project" value="UniProtKB-UniRule"/>
</dbReference>
<name>A0A3L8Q482_CHLGU</name>
<feature type="compositionally biased region" description="Basic and acidic residues" evidence="2">
    <location>
        <begin position="132"/>
        <end position="144"/>
    </location>
</feature>
<evidence type="ECO:0000256" key="1">
    <source>
        <dbReference type="PROSITE-ProRule" id="PRU00117"/>
    </source>
</evidence>
<gene>
    <name evidence="4" type="ORF">DV515_00019634</name>
</gene>
<sequence>RGGETVRGICRSSGARVDCGHEADAGLAPLRLIRLLGTRKEVDAAKKLIMEKLAEDKAFRRELAQAAAARCPRKQPLGSRREPPGPPPGAPGSPGGWQECWDADWAPEPPSHGTGPEPLDGGGGEEPPVAKFEGESGARREFRL</sequence>
<feature type="domain" description="K Homology" evidence="3">
    <location>
        <begin position="1"/>
        <end position="51"/>
    </location>
</feature>
<dbReference type="PROSITE" id="PS50084">
    <property type="entry name" value="KH_TYPE_1"/>
    <property type="match status" value="1"/>
</dbReference>
<keyword evidence="1" id="KW-0694">RNA-binding</keyword>
<reference evidence="4 5" key="1">
    <citation type="journal article" date="2018" name="Proc. R. Soc. B">
        <title>A non-coding region near Follistatin controls head colour polymorphism in the Gouldian finch.</title>
        <authorList>
            <person name="Toomey M.B."/>
            <person name="Marques C.I."/>
            <person name="Andrade P."/>
            <person name="Araujo P.M."/>
            <person name="Sabatino S."/>
            <person name="Gazda M.A."/>
            <person name="Afonso S."/>
            <person name="Lopes R.J."/>
            <person name="Corbo J.C."/>
            <person name="Carneiro M."/>
        </authorList>
    </citation>
    <scope>NUCLEOTIDE SEQUENCE [LARGE SCALE GENOMIC DNA]</scope>
    <source>
        <strain evidence="4">Red01</strain>
        <tissue evidence="4">Muscle</tissue>
    </source>
</reference>
<dbReference type="OrthoDB" id="9995375at2759"/>